<gene>
    <name evidence="1" type="primary">Pp2B-14D_0</name>
    <name evidence="1" type="ORF">CEXT_372791</name>
</gene>
<keyword evidence="2" id="KW-1185">Reference proteome</keyword>
<dbReference type="EMBL" id="BPLR01003161">
    <property type="protein sequence ID" value="GIX81735.1"/>
    <property type="molecule type" value="Genomic_DNA"/>
</dbReference>
<dbReference type="PANTHER" id="PTHR45673">
    <property type="entry name" value="SERINE/THREONINE-PROTEIN PHOSPHATASE 2B CATALYTIC SUBUNIT 1-RELATED"/>
    <property type="match status" value="1"/>
</dbReference>
<evidence type="ECO:0000313" key="2">
    <source>
        <dbReference type="Proteomes" id="UP001054945"/>
    </source>
</evidence>
<dbReference type="AlphaFoldDB" id="A0AAV4NBN8"/>
<dbReference type="Proteomes" id="UP001054945">
    <property type="component" value="Unassembled WGS sequence"/>
</dbReference>
<dbReference type="GO" id="GO:0097720">
    <property type="term" value="P:calcineurin-mediated signaling"/>
    <property type="evidence" value="ECO:0007669"/>
    <property type="project" value="InterPro"/>
</dbReference>
<evidence type="ECO:0000313" key="1">
    <source>
        <dbReference type="EMBL" id="GIX81735.1"/>
    </source>
</evidence>
<name>A0AAV4NBN8_CAEEX</name>
<dbReference type="InterPro" id="IPR029052">
    <property type="entry name" value="Metallo-depent_PP-like"/>
</dbReference>
<protein>
    <submittedName>
        <fullName evidence="1">Uncharacterized protein</fullName>
    </submittedName>
</protein>
<reference evidence="1 2" key="1">
    <citation type="submission" date="2021-06" db="EMBL/GenBank/DDBJ databases">
        <title>Caerostris extrusa draft genome.</title>
        <authorList>
            <person name="Kono N."/>
            <person name="Arakawa K."/>
        </authorList>
    </citation>
    <scope>NUCLEOTIDE SEQUENCE [LARGE SCALE GENOMIC DNA]</scope>
</reference>
<proteinExistence type="predicted"/>
<dbReference type="Gene3D" id="3.60.21.10">
    <property type="match status" value="1"/>
</dbReference>
<sequence length="69" mass="7725">MSSNNVKGAPSDRIVKSVPFPPSHKLTISEVFDTKTDKVRVDVLKQHFVLEGRLEESCALKIINEGQLF</sequence>
<organism evidence="1 2">
    <name type="scientific">Caerostris extrusa</name>
    <name type="common">Bark spider</name>
    <name type="synonym">Caerostris bankana</name>
    <dbReference type="NCBI Taxonomy" id="172846"/>
    <lineage>
        <taxon>Eukaryota</taxon>
        <taxon>Metazoa</taxon>
        <taxon>Ecdysozoa</taxon>
        <taxon>Arthropoda</taxon>
        <taxon>Chelicerata</taxon>
        <taxon>Arachnida</taxon>
        <taxon>Araneae</taxon>
        <taxon>Araneomorphae</taxon>
        <taxon>Entelegynae</taxon>
        <taxon>Araneoidea</taxon>
        <taxon>Araneidae</taxon>
        <taxon>Caerostris</taxon>
    </lineage>
</organism>
<dbReference type="InterPro" id="IPR043360">
    <property type="entry name" value="PP2B"/>
</dbReference>
<comment type="caution">
    <text evidence="1">The sequence shown here is derived from an EMBL/GenBank/DDBJ whole genome shotgun (WGS) entry which is preliminary data.</text>
</comment>
<accession>A0AAV4NBN8</accession>
<dbReference type="GO" id="GO:0033192">
    <property type="term" value="F:calmodulin-dependent protein phosphatase activity"/>
    <property type="evidence" value="ECO:0007669"/>
    <property type="project" value="InterPro"/>
</dbReference>